<evidence type="ECO:0000256" key="3">
    <source>
        <dbReference type="ARBA" id="ARBA00023125"/>
    </source>
</evidence>
<evidence type="ECO:0000313" key="6">
    <source>
        <dbReference type="EMBL" id="SJX22999.1"/>
    </source>
</evidence>
<dbReference type="PANTHER" id="PTHR35004">
    <property type="entry name" value="TRANSPOSASE RV3428C-RELATED"/>
    <property type="match status" value="1"/>
</dbReference>
<dbReference type="Pfam" id="PF13936">
    <property type="entry name" value="HTH_38"/>
    <property type="match status" value="1"/>
</dbReference>
<keyword evidence="4" id="KW-0233">DNA recombination</keyword>
<dbReference type="InterPro" id="IPR017894">
    <property type="entry name" value="HTH_IS21_transposase_type"/>
</dbReference>
<name>A0A1R7QFE6_ACIJO</name>
<dbReference type="PANTHER" id="PTHR35004:SF6">
    <property type="entry name" value="TRANSPOSASE"/>
    <property type="match status" value="1"/>
</dbReference>
<dbReference type="GO" id="GO:0032196">
    <property type="term" value="P:transposition"/>
    <property type="evidence" value="ECO:0007669"/>
    <property type="project" value="UniProtKB-KW"/>
</dbReference>
<gene>
    <name evidence="6" type="ORF">ACNJC6_02652</name>
</gene>
<dbReference type="AlphaFoldDB" id="A0A1R7QFE6"/>
<dbReference type="GO" id="GO:0006310">
    <property type="term" value="P:DNA recombination"/>
    <property type="evidence" value="ECO:0007669"/>
    <property type="project" value="UniProtKB-KW"/>
</dbReference>
<evidence type="ECO:0000313" key="7">
    <source>
        <dbReference type="Proteomes" id="UP000196240"/>
    </source>
</evidence>
<organism evidence="6 7">
    <name type="scientific">Acinetobacter johnsonii</name>
    <dbReference type="NCBI Taxonomy" id="40214"/>
    <lineage>
        <taxon>Bacteria</taxon>
        <taxon>Pseudomonadati</taxon>
        <taxon>Pseudomonadota</taxon>
        <taxon>Gammaproteobacteria</taxon>
        <taxon>Moraxellales</taxon>
        <taxon>Moraxellaceae</taxon>
        <taxon>Acinetobacter</taxon>
    </lineage>
</organism>
<dbReference type="InterPro" id="IPR025246">
    <property type="entry name" value="IS30-like_HTH"/>
</dbReference>
<evidence type="ECO:0000256" key="4">
    <source>
        <dbReference type="ARBA" id="ARBA00023172"/>
    </source>
</evidence>
<comment type="similarity">
    <text evidence="1">Belongs to the transposase IS21/IS408/IS1162 family.</text>
</comment>
<reference evidence="6 7" key="1">
    <citation type="submission" date="2017-02" db="EMBL/GenBank/DDBJ databases">
        <authorList>
            <person name="Peterson S.W."/>
        </authorList>
    </citation>
    <scope>NUCLEOTIDE SEQUENCE [LARGE SCALE GENOMIC DNA]</scope>
    <source>
        <strain evidence="6">C6</strain>
    </source>
</reference>
<dbReference type="Gene3D" id="1.10.10.60">
    <property type="entry name" value="Homeodomain-like"/>
    <property type="match status" value="1"/>
</dbReference>
<proteinExistence type="inferred from homology"/>
<keyword evidence="2" id="KW-0815">Transposition</keyword>
<dbReference type="PROSITE" id="PS50531">
    <property type="entry name" value="HTH_IS21"/>
    <property type="match status" value="1"/>
</dbReference>
<dbReference type="GO" id="GO:0003677">
    <property type="term" value="F:DNA binding"/>
    <property type="evidence" value="ECO:0007669"/>
    <property type="project" value="UniProtKB-KW"/>
</dbReference>
<evidence type="ECO:0000256" key="2">
    <source>
        <dbReference type="ARBA" id="ARBA00022578"/>
    </source>
</evidence>
<protein>
    <submittedName>
        <fullName evidence="6">Helix-turn-helix domain of resolvase</fullName>
    </submittedName>
</protein>
<dbReference type="Proteomes" id="UP000196240">
    <property type="component" value="Unassembled WGS sequence"/>
</dbReference>
<evidence type="ECO:0000256" key="1">
    <source>
        <dbReference type="ARBA" id="ARBA00009277"/>
    </source>
</evidence>
<sequence length="130" mass="15051">MLTLEQVVTIQILHQQGKSIKAITRELGVSRNTVRKYLRQNTTPQYQRIQPRISILDPYKPYSLQRVNAAHPEWIPAVVLYQEILGLGYPGKIRILREYLATLKPVAKPEPIIRFETQPGQQMQVDFTTI</sequence>
<accession>A0A1R7QFE6</accession>
<dbReference type="EMBL" id="FUUY01000009">
    <property type="protein sequence ID" value="SJX22999.1"/>
    <property type="molecule type" value="Genomic_DNA"/>
</dbReference>
<keyword evidence="3" id="KW-0238">DNA-binding</keyword>
<feature type="domain" description="HTH IS21-type" evidence="5">
    <location>
        <begin position="5"/>
        <end position="67"/>
    </location>
</feature>
<evidence type="ECO:0000259" key="5">
    <source>
        <dbReference type="PROSITE" id="PS50531"/>
    </source>
</evidence>